<dbReference type="Gene3D" id="1.20.1250.20">
    <property type="entry name" value="MFS general substrate transporter like domains"/>
    <property type="match status" value="1"/>
</dbReference>
<name>A0A0C9MDE0_9FUNG</name>
<evidence type="ECO:0000259" key="10">
    <source>
        <dbReference type="PROSITE" id="PS50850"/>
    </source>
</evidence>
<comment type="subcellular location">
    <subcellularLocation>
        <location evidence="1">Membrane</location>
        <topology evidence="1">Multi-pass membrane protein</topology>
    </subcellularLocation>
</comment>
<dbReference type="PANTHER" id="PTHR48022:SF78">
    <property type="entry name" value="MONOSACCHARIDE TRANSPORTER, PUTATIVE (AFU_ORTHOLOGUE AFUA_2G02110)-RELATED"/>
    <property type="match status" value="1"/>
</dbReference>
<dbReference type="Pfam" id="PF00083">
    <property type="entry name" value="Sugar_tr"/>
    <property type="match status" value="1"/>
</dbReference>
<keyword evidence="3 7" id="KW-0813">Transport</keyword>
<keyword evidence="12" id="KW-1185">Reference proteome</keyword>
<dbReference type="NCBIfam" id="TIGR00879">
    <property type="entry name" value="SP"/>
    <property type="match status" value="1"/>
</dbReference>
<accession>A0A0C9MDE0</accession>
<evidence type="ECO:0000256" key="6">
    <source>
        <dbReference type="ARBA" id="ARBA00023136"/>
    </source>
</evidence>
<protein>
    <submittedName>
        <fullName evidence="11">General substrate transporter</fullName>
    </submittedName>
</protein>
<dbReference type="PROSITE" id="PS50850">
    <property type="entry name" value="MFS"/>
    <property type="match status" value="1"/>
</dbReference>
<feature type="transmembrane region" description="Helical" evidence="9">
    <location>
        <begin position="179"/>
        <end position="200"/>
    </location>
</feature>
<evidence type="ECO:0000256" key="2">
    <source>
        <dbReference type="ARBA" id="ARBA00010992"/>
    </source>
</evidence>
<feature type="compositionally biased region" description="Basic and acidic residues" evidence="8">
    <location>
        <begin position="490"/>
        <end position="518"/>
    </location>
</feature>
<feature type="transmembrane region" description="Helical" evidence="9">
    <location>
        <begin position="337"/>
        <end position="357"/>
    </location>
</feature>
<dbReference type="InterPro" id="IPR050360">
    <property type="entry name" value="MFS_Sugar_Transporters"/>
</dbReference>
<reference evidence="11" key="1">
    <citation type="submission" date="2014-09" db="EMBL/GenBank/DDBJ databases">
        <title>Draft genome sequence of an oleaginous Mucoromycotina fungus Mucor ambiguus NBRC6742.</title>
        <authorList>
            <person name="Takeda I."/>
            <person name="Yamane N."/>
            <person name="Morita T."/>
            <person name="Tamano K."/>
            <person name="Machida M."/>
            <person name="Baker S."/>
            <person name="Koike H."/>
        </authorList>
    </citation>
    <scope>NUCLEOTIDE SEQUENCE</scope>
    <source>
        <strain evidence="11">NBRC 6742</strain>
    </source>
</reference>
<dbReference type="InterPro" id="IPR005829">
    <property type="entry name" value="Sugar_transporter_CS"/>
</dbReference>
<dbReference type="InterPro" id="IPR005828">
    <property type="entry name" value="MFS_sugar_transport-like"/>
</dbReference>
<dbReference type="GO" id="GO:0005351">
    <property type="term" value="F:carbohydrate:proton symporter activity"/>
    <property type="evidence" value="ECO:0007669"/>
    <property type="project" value="TreeGrafter"/>
</dbReference>
<feature type="transmembrane region" description="Helical" evidence="9">
    <location>
        <begin position="310"/>
        <end position="330"/>
    </location>
</feature>
<evidence type="ECO:0000256" key="9">
    <source>
        <dbReference type="SAM" id="Phobius"/>
    </source>
</evidence>
<dbReference type="STRING" id="91626.A0A0C9MDE0"/>
<dbReference type="PRINTS" id="PR00171">
    <property type="entry name" value="SUGRTRNSPORT"/>
</dbReference>
<evidence type="ECO:0000256" key="8">
    <source>
        <dbReference type="SAM" id="MobiDB-lite"/>
    </source>
</evidence>
<feature type="region of interest" description="Disordered" evidence="8">
    <location>
        <begin position="490"/>
        <end position="524"/>
    </location>
</feature>
<feature type="transmembrane region" description="Helical" evidence="9">
    <location>
        <begin position="58"/>
        <end position="79"/>
    </location>
</feature>
<evidence type="ECO:0000256" key="4">
    <source>
        <dbReference type="ARBA" id="ARBA00022692"/>
    </source>
</evidence>
<feature type="transmembrane region" description="Helical" evidence="9">
    <location>
        <begin position="119"/>
        <end position="137"/>
    </location>
</feature>
<feature type="transmembrane region" description="Helical" evidence="9">
    <location>
        <begin position="91"/>
        <end position="113"/>
    </location>
</feature>
<feature type="transmembrane region" description="Helical" evidence="9">
    <location>
        <begin position="369"/>
        <end position="396"/>
    </location>
</feature>
<feature type="transmembrane region" description="Helical" evidence="9">
    <location>
        <begin position="12"/>
        <end position="33"/>
    </location>
</feature>
<evidence type="ECO:0000313" key="11">
    <source>
        <dbReference type="EMBL" id="GAN08651.1"/>
    </source>
</evidence>
<dbReference type="Proteomes" id="UP000053815">
    <property type="component" value="Unassembled WGS sequence"/>
</dbReference>
<evidence type="ECO:0000256" key="3">
    <source>
        <dbReference type="ARBA" id="ARBA00022448"/>
    </source>
</evidence>
<dbReference type="InterPro" id="IPR020846">
    <property type="entry name" value="MFS_dom"/>
</dbReference>
<proteinExistence type="inferred from homology"/>
<gene>
    <name evidence="11" type="ORF">MAM1_0216d08166</name>
</gene>
<dbReference type="SUPFAM" id="SSF103473">
    <property type="entry name" value="MFS general substrate transporter"/>
    <property type="match status" value="1"/>
</dbReference>
<dbReference type="GO" id="GO:0016020">
    <property type="term" value="C:membrane"/>
    <property type="evidence" value="ECO:0007669"/>
    <property type="project" value="UniProtKB-SubCell"/>
</dbReference>
<dbReference type="EMBL" id="DF836505">
    <property type="protein sequence ID" value="GAN08651.1"/>
    <property type="molecule type" value="Genomic_DNA"/>
</dbReference>
<dbReference type="InterPro" id="IPR003663">
    <property type="entry name" value="Sugar/inositol_transpt"/>
</dbReference>
<dbReference type="PANTHER" id="PTHR48022">
    <property type="entry name" value="PLASTIDIC GLUCOSE TRANSPORTER 4"/>
    <property type="match status" value="1"/>
</dbReference>
<sequence length="524" mass="57492">MFKRLNVYNHFTGSSLVLAINLAAGLSIFFFGYDQGVMASVNVSPDYKNIMGLQNNEALLGGVVAVYYAGTLLGALSGGSISDKIGRIKTIILGCAIAILGACLQTSAQNIAWMLCSRIITGVGTGHLNAVVPVWIAETSHHTSRGAMLASEFTLNIFGVVVAYWLGYGLADVEGGFRWRFPIAFQLIPLVILTIGINFFPESPRWLLKKGRTDEGLQILAALRGKGDPNHPDVLKEYEDIVTNIKKEESEGEPGYISMLLKKDKLNIARRVHLSIWLQIIQELTGIACITVYAPLVFMSAGFSEKTSQLLSGVNNITYMLSTLVAVFTLDRWGRRFTLFYGAVLQGISLIMVAVLTKPEIMNQNPLGYGIAATVFTFVYTALFGMTWLTVPWLYPVEIYPTKVRGKGGAYSVVGWSIGNALVMEITPPLISSIGWITFLIFAAFNFLAIPIVWAFYPETSNKTLEELDVVFSTKSLLVWNAEKELAAAKATEKDGFQSDEKKDVFTHTNEKKEEGSDHSSVSS</sequence>
<feature type="domain" description="Major facilitator superfamily (MFS) profile" evidence="10">
    <location>
        <begin position="20"/>
        <end position="461"/>
    </location>
</feature>
<organism evidence="11">
    <name type="scientific">Mucor ambiguus</name>
    <dbReference type="NCBI Taxonomy" id="91626"/>
    <lineage>
        <taxon>Eukaryota</taxon>
        <taxon>Fungi</taxon>
        <taxon>Fungi incertae sedis</taxon>
        <taxon>Mucoromycota</taxon>
        <taxon>Mucoromycotina</taxon>
        <taxon>Mucoromycetes</taxon>
        <taxon>Mucorales</taxon>
        <taxon>Mucorineae</taxon>
        <taxon>Mucoraceae</taxon>
        <taxon>Mucor</taxon>
    </lineage>
</organism>
<dbReference type="AlphaFoldDB" id="A0A0C9MDE0"/>
<dbReference type="OrthoDB" id="2544694at2759"/>
<feature type="transmembrane region" description="Helical" evidence="9">
    <location>
        <begin position="433"/>
        <end position="457"/>
    </location>
</feature>
<evidence type="ECO:0000256" key="7">
    <source>
        <dbReference type="RuleBase" id="RU003346"/>
    </source>
</evidence>
<dbReference type="InterPro" id="IPR036259">
    <property type="entry name" value="MFS_trans_sf"/>
</dbReference>
<dbReference type="PROSITE" id="PS00216">
    <property type="entry name" value="SUGAR_TRANSPORT_1"/>
    <property type="match status" value="1"/>
</dbReference>
<keyword evidence="5 9" id="KW-1133">Transmembrane helix</keyword>
<feature type="transmembrane region" description="Helical" evidence="9">
    <location>
        <begin position="272"/>
        <end position="298"/>
    </location>
</feature>
<comment type="similarity">
    <text evidence="2 7">Belongs to the major facilitator superfamily. Sugar transporter (TC 2.A.1.1) family.</text>
</comment>
<feature type="transmembrane region" description="Helical" evidence="9">
    <location>
        <begin position="408"/>
        <end position="427"/>
    </location>
</feature>
<evidence type="ECO:0000256" key="1">
    <source>
        <dbReference type="ARBA" id="ARBA00004141"/>
    </source>
</evidence>
<evidence type="ECO:0000313" key="12">
    <source>
        <dbReference type="Proteomes" id="UP000053815"/>
    </source>
</evidence>
<keyword evidence="6 9" id="KW-0472">Membrane</keyword>
<dbReference type="FunFam" id="1.20.1250.20:FF:000090">
    <property type="entry name" value="MFS sugar transporter, putative"/>
    <property type="match status" value="1"/>
</dbReference>
<feature type="transmembrane region" description="Helical" evidence="9">
    <location>
        <begin position="149"/>
        <end position="167"/>
    </location>
</feature>
<evidence type="ECO:0000256" key="5">
    <source>
        <dbReference type="ARBA" id="ARBA00022989"/>
    </source>
</evidence>
<keyword evidence="4 9" id="KW-0812">Transmembrane</keyword>